<name>G3JF73_CORMM</name>
<dbReference type="InterPro" id="IPR029058">
    <property type="entry name" value="AB_hydrolase_fold"/>
</dbReference>
<keyword evidence="2" id="KW-0472">Membrane</keyword>
<dbReference type="InterPro" id="IPR050300">
    <property type="entry name" value="GDXG_lipolytic_enzyme"/>
</dbReference>
<evidence type="ECO:0000256" key="2">
    <source>
        <dbReference type="SAM" id="Phobius"/>
    </source>
</evidence>
<proteinExistence type="predicted"/>
<feature type="domain" description="Alpha/beta hydrolase fold-3" evidence="3">
    <location>
        <begin position="203"/>
        <end position="430"/>
    </location>
</feature>
<dbReference type="GO" id="GO:0016787">
    <property type="term" value="F:hydrolase activity"/>
    <property type="evidence" value="ECO:0007669"/>
    <property type="project" value="UniProtKB-KW"/>
</dbReference>
<evidence type="ECO:0000256" key="1">
    <source>
        <dbReference type="ARBA" id="ARBA00022801"/>
    </source>
</evidence>
<dbReference type="EMBL" id="JH126401">
    <property type="protein sequence ID" value="EGX93513.1"/>
    <property type="molecule type" value="Genomic_DNA"/>
</dbReference>
<accession>G3JF73</accession>
<keyword evidence="1 4" id="KW-0378">Hydrolase</keyword>
<feature type="transmembrane region" description="Helical" evidence="2">
    <location>
        <begin position="202"/>
        <end position="220"/>
    </location>
</feature>
<dbReference type="GeneID" id="18166908"/>
<protein>
    <submittedName>
        <fullName evidence="4">Alpha/beta hydrolase fold-3</fullName>
    </submittedName>
</protein>
<dbReference type="PANTHER" id="PTHR48081">
    <property type="entry name" value="AB HYDROLASE SUPERFAMILY PROTEIN C4A8.06C"/>
    <property type="match status" value="1"/>
</dbReference>
<dbReference type="HOGENOM" id="CLU_042179_2_1_1"/>
<dbReference type="InterPro" id="IPR013094">
    <property type="entry name" value="AB_hydrolase_3"/>
</dbReference>
<dbReference type="OMA" id="WGEVECL"/>
<dbReference type="SMR" id="G3JF73"/>
<dbReference type="RefSeq" id="XP_006670096.1">
    <property type="nucleotide sequence ID" value="XM_006670033.1"/>
</dbReference>
<keyword evidence="2" id="KW-1133">Transmembrane helix</keyword>
<dbReference type="Proteomes" id="UP000001610">
    <property type="component" value="Unassembled WGS sequence"/>
</dbReference>
<evidence type="ECO:0000259" key="3">
    <source>
        <dbReference type="Pfam" id="PF07859"/>
    </source>
</evidence>
<organism evidence="4 5">
    <name type="scientific">Cordyceps militaris (strain CM01)</name>
    <name type="common">Caterpillar fungus</name>
    <dbReference type="NCBI Taxonomy" id="983644"/>
    <lineage>
        <taxon>Eukaryota</taxon>
        <taxon>Fungi</taxon>
        <taxon>Dikarya</taxon>
        <taxon>Ascomycota</taxon>
        <taxon>Pezizomycotina</taxon>
        <taxon>Sordariomycetes</taxon>
        <taxon>Hypocreomycetidae</taxon>
        <taxon>Hypocreales</taxon>
        <taxon>Cordycipitaceae</taxon>
        <taxon>Cordyceps</taxon>
    </lineage>
</organism>
<feature type="transmembrane region" description="Helical" evidence="2">
    <location>
        <begin position="96"/>
        <end position="121"/>
    </location>
</feature>
<dbReference type="eggNOG" id="ENOG502S30A">
    <property type="taxonomic scope" value="Eukaryota"/>
</dbReference>
<keyword evidence="2" id="KW-0812">Transmembrane</keyword>
<reference evidence="4 5" key="1">
    <citation type="journal article" date="2011" name="Genome Biol.">
        <title>Genome sequence of the insect pathogenic fungus Cordyceps militaris, a valued traditional Chinese medicine.</title>
        <authorList>
            <person name="Zheng P."/>
            <person name="Xia Y."/>
            <person name="Xiao G."/>
            <person name="Xiong C."/>
            <person name="Hu X."/>
            <person name="Zhang S."/>
            <person name="Zheng H."/>
            <person name="Huang Y."/>
            <person name="Zhou Y."/>
            <person name="Wang S."/>
            <person name="Zhao G.P."/>
            <person name="Liu X."/>
            <person name="St Leger R.J."/>
            <person name="Wang C."/>
        </authorList>
    </citation>
    <scope>NUCLEOTIDE SEQUENCE [LARGE SCALE GENOMIC DNA]</scope>
    <source>
        <strain evidence="4 5">CM01</strain>
    </source>
</reference>
<dbReference type="SUPFAM" id="SSF53474">
    <property type="entry name" value="alpha/beta-Hydrolases"/>
    <property type="match status" value="1"/>
</dbReference>
<dbReference type="OrthoDB" id="2152029at2759"/>
<dbReference type="InParanoid" id="G3JF73"/>
<dbReference type="VEuPathDB" id="FungiDB:CCM_04887"/>
<dbReference type="Gene3D" id="3.40.50.1820">
    <property type="entry name" value="alpha/beta hydrolase"/>
    <property type="match status" value="1"/>
</dbReference>
<dbReference type="AlphaFoldDB" id="G3JF73"/>
<dbReference type="PANTHER" id="PTHR48081:SF31">
    <property type="entry name" value="STERYL ACETYL HYDROLASE MUG81-RELATED"/>
    <property type="match status" value="1"/>
</dbReference>
<gene>
    <name evidence="4" type="ORF">CCM_04887</name>
</gene>
<dbReference type="Pfam" id="PF07859">
    <property type="entry name" value="Abhydrolase_3"/>
    <property type="match status" value="1"/>
</dbReference>
<sequence length="465" mass="50916">MGEAALGLGEMARMVIPPTVAPTQSFNCCCDLGYAANNADERQAEENKEPGSAQQVSEIRPSRVRKISSIRNYMDFIMAADFPSKPPLAVLERLQLIFKLLVIFPVFTAYNLAYMIPAAILRRMDLRYAVICGLVRSVFTLLEPAEVQALVPPTRTTYEQWIKAKARQPAYRDRVLLDVQPLSTGRDSAILWLGDRRRAQKVVLYIHGGGYVIPLLPGHLDLCWTSFVAAGAAAGVEVAVALLQYTLVPRGRMPTQLQQAVAAFDELRAQGFAPRDIVVGGESAGANLTMQFTAHLLRKHPCVPAVRLPHPLAAVVAVSPALGSDAHSRSLRENSSVDMITEPLLRRLAGGMLPEGEAETLEAVDNPWARPLDSDPAFWEGLGEVTAQMYFMVGDREILADQSRCMAAIVRKQAPDVTVRLDETSGQPHSGILLEANMGIVGESLRNMKAWYTGLIIIAFRPAPR</sequence>
<evidence type="ECO:0000313" key="5">
    <source>
        <dbReference type="Proteomes" id="UP000001610"/>
    </source>
</evidence>
<dbReference type="KEGG" id="cmt:CCM_04887"/>
<keyword evidence="5" id="KW-1185">Reference proteome</keyword>
<feature type="transmembrane region" description="Helical" evidence="2">
    <location>
        <begin position="226"/>
        <end position="248"/>
    </location>
</feature>
<evidence type="ECO:0000313" key="4">
    <source>
        <dbReference type="EMBL" id="EGX93513.1"/>
    </source>
</evidence>